<dbReference type="PANTHER" id="PTHR30069:SF29">
    <property type="entry name" value="HEMOGLOBIN AND HEMOGLOBIN-HAPTOGLOBIN-BINDING PROTEIN 1-RELATED"/>
    <property type="match status" value="1"/>
</dbReference>
<dbReference type="Pfam" id="PF13620">
    <property type="entry name" value="CarboxypepD_reg"/>
    <property type="match status" value="1"/>
</dbReference>
<dbReference type="GO" id="GO:0044718">
    <property type="term" value="P:siderophore transmembrane transport"/>
    <property type="evidence" value="ECO:0007669"/>
    <property type="project" value="TreeGrafter"/>
</dbReference>
<dbReference type="GO" id="GO:0015344">
    <property type="term" value="F:siderophore uptake transmembrane transporter activity"/>
    <property type="evidence" value="ECO:0007669"/>
    <property type="project" value="TreeGrafter"/>
</dbReference>
<dbReference type="SUPFAM" id="SSF49464">
    <property type="entry name" value="Carboxypeptidase regulatory domain-like"/>
    <property type="match status" value="1"/>
</dbReference>
<keyword evidence="5" id="KW-1185">Reference proteome</keyword>
<dbReference type="Pfam" id="PF07715">
    <property type="entry name" value="Plug"/>
    <property type="match status" value="1"/>
</dbReference>
<evidence type="ECO:0000313" key="5">
    <source>
        <dbReference type="Proteomes" id="UP000320643"/>
    </source>
</evidence>
<dbReference type="Gene3D" id="2.60.40.1120">
    <property type="entry name" value="Carboxypeptidase-like, regulatory domain"/>
    <property type="match status" value="1"/>
</dbReference>
<feature type="domain" description="TonB-dependent receptor plug" evidence="3">
    <location>
        <begin position="130"/>
        <end position="234"/>
    </location>
</feature>
<evidence type="ECO:0000259" key="3">
    <source>
        <dbReference type="Pfam" id="PF07715"/>
    </source>
</evidence>
<gene>
    <name evidence="4" type="ORF">FMM05_00715</name>
</gene>
<dbReference type="PANTHER" id="PTHR30069">
    <property type="entry name" value="TONB-DEPENDENT OUTER MEMBRANE RECEPTOR"/>
    <property type="match status" value="1"/>
</dbReference>
<keyword evidence="1 2" id="KW-0732">Signal</keyword>
<dbReference type="AlphaFoldDB" id="A0A552V9P7"/>
<comment type="caution">
    <text evidence="4">The sequence shown here is derived from an EMBL/GenBank/DDBJ whole genome shotgun (WGS) entry which is preliminary data.</text>
</comment>
<feature type="signal peptide" evidence="2">
    <location>
        <begin position="1"/>
        <end position="19"/>
    </location>
</feature>
<evidence type="ECO:0000313" key="4">
    <source>
        <dbReference type="EMBL" id="TRW27194.1"/>
    </source>
</evidence>
<reference evidence="4 5" key="1">
    <citation type="submission" date="2019-07" db="EMBL/GenBank/DDBJ databases">
        <title>Flavobacterium sp. nov., isolated from glacier ice.</title>
        <authorList>
            <person name="Liu Q."/>
            <person name="Xin Y.-H."/>
        </authorList>
    </citation>
    <scope>NUCLEOTIDE SEQUENCE [LARGE SCALE GENOMIC DNA]</scope>
    <source>
        <strain evidence="4 5">ZT4R6</strain>
    </source>
</reference>
<organism evidence="4 5">
    <name type="scientific">Flavobacterium zepuense</name>
    <dbReference type="NCBI Taxonomy" id="2593302"/>
    <lineage>
        <taxon>Bacteria</taxon>
        <taxon>Pseudomonadati</taxon>
        <taxon>Bacteroidota</taxon>
        <taxon>Flavobacteriia</taxon>
        <taxon>Flavobacteriales</taxon>
        <taxon>Flavobacteriaceae</taxon>
        <taxon>Flavobacterium</taxon>
    </lineage>
</organism>
<dbReference type="SUPFAM" id="SSF56935">
    <property type="entry name" value="Porins"/>
    <property type="match status" value="1"/>
</dbReference>
<dbReference type="InterPro" id="IPR037066">
    <property type="entry name" value="Plug_dom_sf"/>
</dbReference>
<name>A0A552V9P7_9FLAO</name>
<accession>A0A552V9P7</accession>
<evidence type="ECO:0000256" key="1">
    <source>
        <dbReference type="ARBA" id="ARBA00022729"/>
    </source>
</evidence>
<dbReference type="InterPro" id="IPR039426">
    <property type="entry name" value="TonB-dep_rcpt-like"/>
</dbReference>
<evidence type="ECO:0000256" key="2">
    <source>
        <dbReference type="SAM" id="SignalP"/>
    </source>
</evidence>
<feature type="chain" id="PRO_5021802822" evidence="2">
    <location>
        <begin position="20"/>
        <end position="795"/>
    </location>
</feature>
<dbReference type="OrthoDB" id="9804995at2"/>
<dbReference type="InterPro" id="IPR012910">
    <property type="entry name" value="Plug_dom"/>
</dbReference>
<sequence length="795" mass="86900">MVKYILSSAFLIISAMAFAQTGTIRGTLTDKQSEKPIAAATVALMGDPNIVAISDDNGMFTLAGVAVGRQTILVSFVGYENATLPEIDVTAGKDAIVAVALTESFNSLEEVVITSGGNNKAKPVNKMAAVSARQFSPEEVNRYAGGRSDVARLASNFAGVSTADDSRNDIVIRGNSPTGLLWRLEGIPIPSPNHFSTLGTTGSPVSALNPNLLANSDFITSAFPAEYGNAIGGVFDLGLRKGNAYEYEYTVGVAAFPGLEAMAEGPLGKNGGSFLAAGRFGIVGPLGFAGVTAQPNYSDFSFNVDLGRGKLGNFSAFGILGTSNIDLIGKDVELDGDDLFATRDTDQFVTSGFSAFGIKHTLDVGENSVLKSVAGYSSSKNTIEEDRYYNLDTPQETKIRFADGETTESRFTFSSVLNSKLSSKLNFRTGLLLELFSLEANRWDRDRQADNDGDGYPDYVNLLDMDGSYSIVQPYAMGQYRLTEKLTLNAGVHTQYFSLNEQFVAEPRAAVTYALTERSSLNFGYGLHHQNVAAPLLFLNENVSGTLQQTNKNLDLVRSQHYVVGYDIRFADKWRAKVEAYYQDIDKAAVERTPTSYSSLTEGSNFGFSTDKTSLVSKGTGHNQGIELTLEKFFSRGYNALLTTSFFESKYKGSDNIERNSPFNNGYVINALGGKEFKIGKNKKDVFSINGKLTTAGGRYYTPVDLPASIANGYEVRDDLRAFSEQYDAYFRMDIKFAFKINSSTKKRSHSFYVDFQNVNNNSNVFTKDYNRVTQQVNQIDQIGFQPDFGYRYQF</sequence>
<dbReference type="Proteomes" id="UP000320643">
    <property type="component" value="Unassembled WGS sequence"/>
</dbReference>
<keyword evidence="4" id="KW-0675">Receptor</keyword>
<dbReference type="EMBL" id="VJVZ01000001">
    <property type="protein sequence ID" value="TRW27194.1"/>
    <property type="molecule type" value="Genomic_DNA"/>
</dbReference>
<dbReference type="InterPro" id="IPR008969">
    <property type="entry name" value="CarboxyPept-like_regulatory"/>
</dbReference>
<proteinExistence type="predicted"/>
<dbReference type="Gene3D" id="2.170.130.10">
    <property type="entry name" value="TonB-dependent receptor, plug domain"/>
    <property type="match status" value="1"/>
</dbReference>
<protein>
    <submittedName>
        <fullName evidence="4">TonB-dependent receptor</fullName>
    </submittedName>
</protein>